<dbReference type="AlphaFoldDB" id="A0A6S7GBE7"/>
<gene>
    <name evidence="1" type="ORF">PACLA_8A087250</name>
</gene>
<dbReference type="Proteomes" id="UP001152795">
    <property type="component" value="Unassembled WGS sequence"/>
</dbReference>
<reference evidence="1" key="1">
    <citation type="submission" date="2020-04" db="EMBL/GenBank/DDBJ databases">
        <authorList>
            <person name="Alioto T."/>
            <person name="Alioto T."/>
            <person name="Gomez Garrido J."/>
        </authorList>
    </citation>
    <scope>NUCLEOTIDE SEQUENCE</scope>
    <source>
        <strain evidence="1">A484AB</strain>
    </source>
</reference>
<protein>
    <submittedName>
        <fullName evidence="1">Uncharacterized protein</fullName>
    </submittedName>
</protein>
<name>A0A6S7GBE7_PARCT</name>
<organism evidence="1 2">
    <name type="scientific">Paramuricea clavata</name>
    <name type="common">Red gorgonian</name>
    <name type="synonym">Violescent sea-whip</name>
    <dbReference type="NCBI Taxonomy" id="317549"/>
    <lineage>
        <taxon>Eukaryota</taxon>
        <taxon>Metazoa</taxon>
        <taxon>Cnidaria</taxon>
        <taxon>Anthozoa</taxon>
        <taxon>Octocorallia</taxon>
        <taxon>Malacalcyonacea</taxon>
        <taxon>Plexauridae</taxon>
        <taxon>Paramuricea</taxon>
    </lineage>
</organism>
<evidence type="ECO:0000313" key="1">
    <source>
        <dbReference type="EMBL" id="CAB3986539.1"/>
    </source>
</evidence>
<evidence type="ECO:0000313" key="2">
    <source>
        <dbReference type="Proteomes" id="UP001152795"/>
    </source>
</evidence>
<dbReference type="OrthoDB" id="5982362at2759"/>
<comment type="caution">
    <text evidence="1">The sequence shown here is derived from an EMBL/GenBank/DDBJ whole genome shotgun (WGS) entry which is preliminary data.</text>
</comment>
<accession>A0A6S7GBE7</accession>
<proteinExistence type="predicted"/>
<sequence>MASSSQSSNCGFYNIHEKACGFSSLSKAKDNVLLQDCTSDISKHLANCHLPKSLQEYEVILARAGVFRWSKEFLENTIICPTHRDELGKYWRPSKSCQYPSHKGKPKQLKDTHVINIKVATEIFDLFGCTVPIGSPICSTCRRSHGESTWKAEEGRNQRRAYERATNNAPTQCVSIRDVAFEHISCKRRKNFITVRSDANFVLRRTHYRVAREVKFKSNIFVSWSDNTFISYG</sequence>
<dbReference type="EMBL" id="CACRXK020001030">
    <property type="protein sequence ID" value="CAB3986539.1"/>
    <property type="molecule type" value="Genomic_DNA"/>
</dbReference>
<keyword evidence="2" id="KW-1185">Reference proteome</keyword>